<protein>
    <submittedName>
        <fullName evidence="5">AMP-dependent synthetase and ligase</fullName>
    </submittedName>
</protein>
<dbReference type="PANTHER" id="PTHR43201">
    <property type="entry name" value="ACYL-COA SYNTHETASE"/>
    <property type="match status" value="1"/>
</dbReference>
<accession>Q10XE6</accession>
<evidence type="ECO:0000259" key="4">
    <source>
        <dbReference type="Pfam" id="PF13193"/>
    </source>
</evidence>
<dbReference type="Gene3D" id="3.40.50.12780">
    <property type="entry name" value="N-terminal domain of ligase-like"/>
    <property type="match status" value="1"/>
</dbReference>
<feature type="domain" description="AMP-dependent synthetase/ligase" evidence="3">
    <location>
        <begin position="46"/>
        <end position="336"/>
    </location>
</feature>
<evidence type="ECO:0000259" key="3">
    <source>
        <dbReference type="Pfam" id="PF00501"/>
    </source>
</evidence>
<reference evidence="5" key="1">
    <citation type="submission" date="2006-06" db="EMBL/GenBank/DDBJ databases">
        <title>Complete sequence of Trichodesmium erythraeum IMS101.</title>
        <authorList>
            <consortium name="US DOE Joint Genome Institute"/>
            <person name="Copeland A."/>
            <person name="Lucas S."/>
            <person name="Lapidus A."/>
            <person name="Barry K."/>
            <person name="Detter J.C."/>
            <person name="Glavina del Rio T."/>
            <person name="Hammon N."/>
            <person name="Israni S."/>
            <person name="Dalin E."/>
            <person name="Tice H."/>
            <person name="Pitluck S."/>
            <person name="Kiss H."/>
            <person name="Munk A.C."/>
            <person name="Brettin T."/>
            <person name="Bruce D."/>
            <person name="Han C."/>
            <person name="Tapia R."/>
            <person name="Gilna P."/>
            <person name="Schmutz J."/>
            <person name="Larimer F."/>
            <person name="Land M."/>
            <person name="Hauser L."/>
            <person name="Kyrpides N."/>
            <person name="Kim E."/>
            <person name="Richardson P."/>
        </authorList>
    </citation>
    <scope>NUCLEOTIDE SEQUENCE [LARGE SCALE GENOMIC DNA]</scope>
    <source>
        <strain evidence="5">IMS101</strain>
    </source>
</reference>
<comment type="similarity">
    <text evidence="1">Belongs to the ATP-dependent AMP-binding enzyme family.</text>
</comment>
<dbReference type="STRING" id="203124.Tery_4067"/>
<dbReference type="InterPro" id="IPR025110">
    <property type="entry name" value="AMP-bd_C"/>
</dbReference>
<name>Q10XE6_TRIEI</name>
<dbReference type="GO" id="GO:0031956">
    <property type="term" value="F:medium-chain fatty acid-CoA ligase activity"/>
    <property type="evidence" value="ECO:0007669"/>
    <property type="project" value="TreeGrafter"/>
</dbReference>
<dbReference type="NCBIfam" id="NF005662">
    <property type="entry name" value="PRK07445.1-4"/>
    <property type="match status" value="1"/>
</dbReference>
<dbReference type="Pfam" id="PF13193">
    <property type="entry name" value="AMP-binding_C"/>
    <property type="match status" value="1"/>
</dbReference>
<organism evidence="5">
    <name type="scientific">Trichodesmium erythraeum (strain IMS101)</name>
    <dbReference type="NCBI Taxonomy" id="203124"/>
    <lineage>
        <taxon>Bacteria</taxon>
        <taxon>Bacillati</taxon>
        <taxon>Cyanobacteriota</taxon>
        <taxon>Cyanophyceae</taxon>
        <taxon>Oscillatoriophycideae</taxon>
        <taxon>Oscillatoriales</taxon>
        <taxon>Microcoleaceae</taxon>
        <taxon>Trichodesmium</taxon>
    </lineage>
</organism>
<dbReference type="InterPro" id="IPR020845">
    <property type="entry name" value="AMP-binding_CS"/>
</dbReference>
<dbReference type="InterPro" id="IPR045851">
    <property type="entry name" value="AMP-bd_C_sf"/>
</dbReference>
<keyword evidence="2 5" id="KW-0436">Ligase</keyword>
<gene>
    <name evidence="5" type="ordered locus">Tery_4067</name>
</gene>
<dbReference type="AlphaFoldDB" id="Q10XE6"/>
<proteinExistence type="inferred from homology"/>
<sequence>MNLIFNYLKKYQVKRSKTFLSSSEFSYLTNKKIKNLIKIANPRTPSKVLISESNPTEFISSFLAAVGANCQVFLCNPKWGQLEWEKVLKLVEPDMILGNILNHKSLEKSLEKISSLSRDNPCKKTLTTEENLIMIPTGGSSGKIKFAIHTWETLMSSVRGFQGYFQVQEINSFCVLPLYHVSGLMQFIRSFTTGGNLIILPSYKDILEQKEWNINPNEFFISLVPTQLHHLLQKAETANWLSNFKIVLLGGSAAWEELFDAARKYQIKLAPTYGMTETASQVATLKPQDFLAGNNSNGQVLPHAKIIVKNESGKILYQNQIGNISIKANSLALGYYPDIFNNYESLVTDDLGFFDHQGYLKIVGRSSQKIITGGENVFPAEVEAAILTTGLVDDICVIGLADKYWGEVVTAVYVGNYFEVSKEKLLAAIDKKLSKFKQPKYWLRVESLPRNSQGKINREFLKEIAIQRIGE</sequence>
<dbReference type="InterPro" id="IPR000873">
    <property type="entry name" value="AMP-dep_synth/lig_dom"/>
</dbReference>
<dbReference type="EMBL" id="CP000393">
    <property type="protein sequence ID" value="ABG53078.1"/>
    <property type="molecule type" value="Genomic_DNA"/>
</dbReference>
<dbReference type="PROSITE" id="PS00455">
    <property type="entry name" value="AMP_BINDING"/>
    <property type="match status" value="1"/>
</dbReference>
<dbReference type="SUPFAM" id="SSF56801">
    <property type="entry name" value="Acetyl-CoA synthetase-like"/>
    <property type="match status" value="1"/>
</dbReference>
<evidence type="ECO:0000256" key="2">
    <source>
        <dbReference type="ARBA" id="ARBA00022598"/>
    </source>
</evidence>
<dbReference type="PANTHER" id="PTHR43201:SF5">
    <property type="entry name" value="MEDIUM-CHAIN ACYL-COA LIGASE ACSF2, MITOCHONDRIAL"/>
    <property type="match status" value="1"/>
</dbReference>
<dbReference type="Gene3D" id="3.30.300.30">
    <property type="match status" value="1"/>
</dbReference>
<evidence type="ECO:0000256" key="1">
    <source>
        <dbReference type="ARBA" id="ARBA00006432"/>
    </source>
</evidence>
<dbReference type="HOGENOM" id="CLU_000022_59_3_3"/>
<dbReference type="InterPro" id="IPR042099">
    <property type="entry name" value="ANL_N_sf"/>
</dbReference>
<feature type="domain" description="AMP-binding enzyme C-terminal" evidence="4">
    <location>
        <begin position="381"/>
        <end position="455"/>
    </location>
</feature>
<dbReference type="OrthoDB" id="9765680at2"/>
<dbReference type="KEGG" id="ter:Tery_4067"/>
<dbReference type="Pfam" id="PF00501">
    <property type="entry name" value="AMP-binding"/>
    <property type="match status" value="1"/>
</dbReference>
<evidence type="ECO:0000313" key="5">
    <source>
        <dbReference type="EMBL" id="ABG53078.1"/>
    </source>
</evidence>
<dbReference type="eggNOG" id="COG0318">
    <property type="taxonomic scope" value="Bacteria"/>
</dbReference>
<dbReference type="GO" id="GO:0006631">
    <property type="term" value="P:fatty acid metabolic process"/>
    <property type="evidence" value="ECO:0007669"/>
    <property type="project" value="TreeGrafter"/>
</dbReference>
<dbReference type="RefSeq" id="WP_011613408.1">
    <property type="nucleotide sequence ID" value="NC_008312.1"/>
</dbReference>